<accession>A0A9W9CM36</accession>
<proteinExistence type="predicted"/>
<dbReference type="EMBL" id="JAPEUY010000007">
    <property type="protein sequence ID" value="KAJ4371129.1"/>
    <property type="molecule type" value="Genomic_DNA"/>
</dbReference>
<name>A0A9W9CM36_9PLEO</name>
<keyword evidence="2" id="KW-1185">Reference proteome</keyword>
<gene>
    <name evidence="1" type="ORF">N0V83_004345</name>
</gene>
<dbReference type="Proteomes" id="UP001140560">
    <property type="component" value="Unassembled WGS sequence"/>
</dbReference>
<evidence type="ECO:0000313" key="1">
    <source>
        <dbReference type="EMBL" id="KAJ4371129.1"/>
    </source>
</evidence>
<sequence length="503" mass="58277">MGRAILSRSYEDLEAQILRNPQAPMETFSARGFTTLQLCAGWAQGLHKLLQTEAASLLDTQNIVPPDYWPREWSFTPIGLAIAANCAESVDLLMRAGCIMPFNLCKEGIFELATIETITIVASRMADRRRSLLELAQREPEHLQHEDPSHVPDGEAAYLCQALEKSGISIPRYLEVEWDYTTIYHYRVIPILHFRTYFDQGFRDFKMHNKIGLTPVMVWRDTFDGPLESRHGQIAEALVWLHEQGFLDQKAEDPWKIGLNIHATGWHYIAAMLGSQHQDVDFSEAYFSPVVPSLCRLVRKVSQVIRDCCACWCNPEGKGCSPLKLFLIAHDDREECWRGYQTDYLCHIFFHYNINITGKKGYEPADPTFELIRLLTFEALEMRHTCCALKHVNLEEKRLRMPSDVVSQWWGWPKVIANRDPEMVQKIKSDQREQENAQQLDTLMEEFTTHLKRLEPSPKALESFVWGYWRRRISKLFTVDIELLDETERVVEDVRTCESHADN</sequence>
<protein>
    <submittedName>
        <fullName evidence="1">Uncharacterized protein</fullName>
    </submittedName>
</protein>
<comment type="caution">
    <text evidence="1">The sequence shown here is derived from an EMBL/GenBank/DDBJ whole genome shotgun (WGS) entry which is preliminary data.</text>
</comment>
<organism evidence="1 2">
    <name type="scientific">Neocucurbitaria cava</name>
    <dbReference type="NCBI Taxonomy" id="798079"/>
    <lineage>
        <taxon>Eukaryota</taxon>
        <taxon>Fungi</taxon>
        <taxon>Dikarya</taxon>
        <taxon>Ascomycota</taxon>
        <taxon>Pezizomycotina</taxon>
        <taxon>Dothideomycetes</taxon>
        <taxon>Pleosporomycetidae</taxon>
        <taxon>Pleosporales</taxon>
        <taxon>Pleosporineae</taxon>
        <taxon>Cucurbitariaceae</taxon>
        <taxon>Neocucurbitaria</taxon>
    </lineage>
</organism>
<dbReference type="AlphaFoldDB" id="A0A9W9CM36"/>
<dbReference type="OrthoDB" id="3798608at2759"/>
<evidence type="ECO:0000313" key="2">
    <source>
        <dbReference type="Proteomes" id="UP001140560"/>
    </source>
</evidence>
<reference evidence="1" key="1">
    <citation type="submission" date="2022-10" db="EMBL/GenBank/DDBJ databases">
        <title>Tapping the CABI collections for fungal endophytes: first genome assemblies for Collariella, Neodidymelliopsis, Ascochyta clinopodiicola, Didymella pomorum, Didymosphaeria variabile, Neocosmospora piperis and Neocucurbitaria cava.</title>
        <authorList>
            <person name="Hill R."/>
        </authorList>
    </citation>
    <scope>NUCLEOTIDE SEQUENCE</scope>
    <source>
        <strain evidence="1">IMI 356814</strain>
    </source>
</reference>